<evidence type="ECO:0000256" key="1">
    <source>
        <dbReference type="SAM" id="MobiDB-lite"/>
    </source>
</evidence>
<evidence type="ECO:0000313" key="4">
    <source>
        <dbReference type="Proteomes" id="UP000656319"/>
    </source>
</evidence>
<gene>
    <name evidence="3" type="ORF">LMG27952_04262</name>
</gene>
<dbReference type="EMBL" id="CAJHCQ010000011">
    <property type="protein sequence ID" value="CAD6545133.1"/>
    <property type="molecule type" value="Genomic_DNA"/>
</dbReference>
<accession>A0ABM8NVA0</accession>
<feature type="signal peptide" evidence="2">
    <location>
        <begin position="1"/>
        <end position="22"/>
    </location>
</feature>
<dbReference type="Proteomes" id="UP000656319">
    <property type="component" value="Unassembled WGS sequence"/>
</dbReference>
<dbReference type="Pfam" id="PF13663">
    <property type="entry name" value="DUF4148"/>
    <property type="match status" value="1"/>
</dbReference>
<feature type="chain" id="PRO_5046097189" description="DUF4148 domain-containing protein" evidence="2">
    <location>
        <begin position="23"/>
        <end position="119"/>
    </location>
</feature>
<dbReference type="RefSeq" id="WP_201697884.1">
    <property type="nucleotide sequence ID" value="NZ_CAJHCQ010000011.1"/>
</dbReference>
<keyword evidence="2" id="KW-0732">Signal</keyword>
<protein>
    <recommendedName>
        <fullName evidence="5">DUF4148 domain-containing protein</fullName>
    </recommendedName>
</protein>
<feature type="region of interest" description="Disordered" evidence="1">
    <location>
        <begin position="73"/>
        <end position="92"/>
    </location>
</feature>
<name>A0ABM8NVA0_9BURK</name>
<organism evidence="3 4">
    <name type="scientific">Paraburkholderia hiiakae</name>
    <dbReference type="NCBI Taxonomy" id="1081782"/>
    <lineage>
        <taxon>Bacteria</taxon>
        <taxon>Pseudomonadati</taxon>
        <taxon>Pseudomonadota</taxon>
        <taxon>Betaproteobacteria</taxon>
        <taxon>Burkholderiales</taxon>
        <taxon>Burkholderiaceae</taxon>
        <taxon>Paraburkholderia</taxon>
    </lineage>
</organism>
<evidence type="ECO:0000256" key="2">
    <source>
        <dbReference type="SAM" id="SignalP"/>
    </source>
</evidence>
<evidence type="ECO:0008006" key="5">
    <source>
        <dbReference type="Google" id="ProtNLM"/>
    </source>
</evidence>
<sequence length="119" mass="12036">MKALVSTLLVACALAAPAAAFAQTANPANTPVTRAQVVADLVRLEQAGYRPVANDLNYPDDIQHAEAIVAQEQAQTQTQTAQQAAPGSTAVGGVAMTGSSDAGAPLVASVDGQSIYAHH</sequence>
<evidence type="ECO:0000313" key="3">
    <source>
        <dbReference type="EMBL" id="CAD6545133.1"/>
    </source>
</evidence>
<dbReference type="InterPro" id="IPR025421">
    <property type="entry name" value="DUF4148"/>
</dbReference>
<keyword evidence="4" id="KW-1185">Reference proteome</keyword>
<feature type="compositionally biased region" description="Low complexity" evidence="1">
    <location>
        <begin position="73"/>
        <end position="85"/>
    </location>
</feature>
<proteinExistence type="predicted"/>
<comment type="caution">
    <text evidence="3">The sequence shown here is derived from an EMBL/GenBank/DDBJ whole genome shotgun (WGS) entry which is preliminary data.</text>
</comment>
<reference evidence="3 4" key="1">
    <citation type="submission" date="2020-10" db="EMBL/GenBank/DDBJ databases">
        <authorList>
            <person name="Peeters C."/>
        </authorList>
    </citation>
    <scope>NUCLEOTIDE SEQUENCE [LARGE SCALE GENOMIC DNA]</scope>
    <source>
        <strain evidence="3 4">LMG 27952</strain>
    </source>
</reference>